<dbReference type="AlphaFoldDB" id="A0A1G7F7T7"/>
<evidence type="ECO:0000259" key="12">
    <source>
        <dbReference type="Pfam" id="PF12693"/>
    </source>
</evidence>
<keyword evidence="8 10" id="KW-1133">Transmembrane helix</keyword>
<dbReference type="Gene3D" id="3.30.420.380">
    <property type="match status" value="1"/>
</dbReference>
<evidence type="ECO:0000259" key="11">
    <source>
        <dbReference type="Pfam" id="PF05134"/>
    </source>
</evidence>
<dbReference type="InterPro" id="IPR025691">
    <property type="entry name" value="GspL_pp_dom"/>
</dbReference>
<feature type="domain" description="GspL periplasmic" evidence="12">
    <location>
        <begin position="210"/>
        <end position="359"/>
    </location>
</feature>
<dbReference type="InterPro" id="IPR007812">
    <property type="entry name" value="T2SS_protein-GspL"/>
</dbReference>
<evidence type="ECO:0000256" key="1">
    <source>
        <dbReference type="ARBA" id="ARBA00004377"/>
    </source>
</evidence>
<accession>A0A1G7F7T7</accession>
<reference evidence="13 16" key="2">
    <citation type="submission" date="2019-12" db="EMBL/GenBank/DDBJ databases">
        <authorList>
            <person name="Zheng J."/>
        </authorList>
    </citation>
    <scope>NUCLEOTIDE SEQUENCE [LARGE SCALE GENOMIC DNA]</scope>
    <source>
        <strain evidence="13 16">DSM 27347</strain>
    </source>
</reference>
<reference evidence="14 15" key="1">
    <citation type="submission" date="2016-10" db="EMBL/GenBank/DDBJ databases">
        <authorList>
            <person name="Varghese N."/>
            <person name="Submissions S."/>
        </authorList>
    </citation>
    <scope>NUCLEOTIDE SEQUENCE [LARGE SCALE GENOMIC DNA]</scope>
    <source>
        <strain evidence="14 15">S7-754</strain>
    </source>
</reference>
<evidence type="ECO:0000256" key="4">
    <source>
        <dbReference type="ARBA" id="ARBA00022475"/>
    </source>
</evidence>
<keyword evidence="15" id="KW-1185">Reference proteome</keyword>
<dbReference type="PIRSF" id="PIRSF015761">
    <property type="entry name" value="Protein_L"/>
    <property type="match status" value="1"/>
</dbReference>
<dbReference type="GO" id="GO:0015628">
    <property type="term" value="P:protein secretion by the type II secretion system"/>
    <property type="evidence" value="ECO:0007669"/>
    <property type="project" value="InterPro"/>
</dbReference>
<feature type="transmembrane region" description="Helical" evidence="10">
    <location>
        <begin position="212"/>
        <end position="230"/>
    </location>
</feature>
<dbReference type="RefSeq" id="WP_149680890.1">
    <property type="nucleotide sequence ID" value="NZ_FNBI01000001.1"/>
</dbReference>
<dbReference type="GO" id="GO:0015627">
    <property type="term" value="C:type II protein secretion system complex"/>
    <property type="evidence" value="ECO:0007669"/>
    <property type="project" value="InterPro"/>
</dbReference>
<dbReference type="Proteomes" id="UP000436801">
    <property type="component" value="Unassembled WGS sequence"/>
</dbReference>
<evidence type="ECO:0000256" key="8">
    <source>
        <dbReference type="ARBA" id="ARBA00022989"/>
    </source>
</evidence>
<name>A0A1G7F7T7_9SPHN</name>
<dbReference type="Pfam" id="PF05134">
    <property type="entry name" value="T2SSL"/>
    <property type="match status" value="1"/>
</dbReference>
<dbReference type="GO" id="GO:0005886">
    <property type="term" value="C:plasma membrane"/>
    <property type="evidence" value="ECO:0007669"/>
    <property type="project" value="UniProtKB-SubCell"/>
</dbReference>
<dbReference type="OrthoDB" id="7432052at2"/>
<organism evidence="14 15">
    <name type="scientific">Sphingomonas carotinifaciens</name>
    <dbReference type="NCBI Taxonomy" id="1166323"/>
    <lineage>
        <taxon>Bacteria</taxon>
        <taxon>Pseudomonadati</taxon>
        <taxon>Pseudomonadota</taxon>
        <taxon>Alphaproteobacteria</taxon>
        <taxon>Sphingomonadales</taxon>
        <taxon>Sphingomonadaceae</taxon>
        <taxon>Sphingomonas</taxon>
    </lineage>
</organism>
<comment type="subcellular location">
    <subcellularLocation>
        <location evidence="1">Cell inner membrane</location>
        <topology evidence="1">Single-pass membrane protein</topology>
    </subcellularLocation>
</comment>
<keyword evidence="7" id="KW-0653">Protein transport</keyword>
<dbReference type="SUPFAM" id="SSF53067">
    <property type="entry name" value="Actin-like ATPase domain"/>
    <property type="match status" value="1"/>
</dbReference>
<keyword evidence="9 10" id="KW-0472">Membrane</keyword>
<keyword evidence="5" id="KW-0997">Cell inner membrane</keyword>
<protein>
    <submittedName>
        <fullName evidence="13">General secretion pathway protein GspL</fullName>
    </submittedName>
    <submittedName>
        <fullName evidence="14">Type II secretion system protein L (GspL)</fullName>
    </submittedName>
</protein>
<keyword evidence="6 10" id="KW-0812">Transmembrane</keyword>
<sequence>MSATNLVFLPPPGGALRWMRLEDGRVAGEGDGPPPGDAPAIAVAPAEAVTLHWAELPARSSAQAAAAARIMAAEASAAPMSELHVAVGGEEAEDGGRAIGVVNAGAMAGWLSMLAEAGIDPVALVPAPLLLPRPDSGYALGSVGWQAVVRGRHAGFADDAALTPLVTGGALPEPVPEPELVAAMAAAVAAVPLDLRQGVFARRRRRAIDWRLIRRLALMGLAILALTLAIDLVRIARYSFAADAAEARADALARTVLPRGETVTDADRQLAERLAGVRGPGLGFSRSAAAVFAVVRAVPGTEITALDFQPSGDMRLGIAVEREALATDLKRAIEAAGFDVQAGTFTAAGGRITGEFTVRVR</sequence>
<evidence type="ECO:0000256" key="6">
    <source>
        <dbReference type="ARBA" id="ARBA00022692"/>
    </source>
</evidence>
<dbReference type="EMBL" id="FNBI01000001">
    <property type="protein sequence ID" value="SDE72003.1"/>
    <property type="molecule type" value="Genomic_DNA"/>
</dbReference>
<proteinExistence type="inferred from homology"/>
<dbReference type="Pfam" id="PF12693">
    <property type="entry name" value="GspL_C"/>
    <property type="match status" value="1"/>
</dbReference>
<keyword evidence="4" id="KW-1003">Cell membrane</keyword>
<evidence type="ECO:0000256" key="9">
    <source>
        <dbReference type="ARBA" id="ARBA00023136"/>
    </source>
</evidence>
<comment type="similarity">
    <text evidence="2">Belongs to the GSP L family.</text>
</comment>
<evidence type="ECO:0000256" key="2">
    <source>
        <dbReference type="ARBA" id="ARBA00005318"/>
    </source>
</evidence>
<feature type="domain" description="GspL cytoplasmic actin-ATPase-like" evidence="11">
    <location>
        <begin position="44"/>
        <end position="152"/>
    </location>
</feature>
<evidence type="ECO:0000313" key="16">
    <source>
        <dbReference type="Proteomes" id="UP000436801"/>
    </source>
</evidence>
<dbReference type="InterPro" id="IPR024230">
    <property type="entry name" value="GspL_cyto_dom"/>
</dbReference>
<evidence type="ECO:0000256" key="7">
    <source>
        <dbReference type="ARBA" id="ARBA00022927"/>
    </source>
</evidence>
<dbReference type="InterPro" id="IPR043129">
    <property type="entry name" value="ATPase_NBD"/>
</dbReference>
<keyword evidence="3" id="KW-0813">Transport</keyword>
<evidence type="ECO:0000313" key="15">
    <source>
        <dbReference type="Proteomes" id="UP000323502"/>
    </source>
</evidence>
<evidence type="ECO:0000256" key="3">
    <source>
        <dbReference type="ARBA" id="ARBA00022448"/>
    </source>
</evidence>
<evidence type="ECO:0000313" key="14">
    <source>
        <dbReference type="EMBL" id="SDE72003.1"/>
    </source>
</evidence>
<dbReference type="NCBIfam" id="TIGR01709">
    <property type="entry name" value="typeII_sec_gspL"/>
    <property type="match status" value="1"/>
</dbReference>
<evidence type="ECO:0000256" key="10">
    <source>
        <dbReference type="SAM" id="Phobius"/>
    </source>
</evidence>
<dbReference type="Proteomes" id="UP000323502">
    <property type="component" value="Unassembled WGS sequence"/>
</dbReference>
<dbReference type="GO" id="GO:0009276">
    <property type="term" value="C:Gram-negative-bacterium-type cell wall"/>
    <property type="evidence" value="ECO:0007669"/>
    <property type="project" value="InterPro"/>
</dbReference>
<gene>
    <name evidence="13" type="ORF">GQR91_16985</name>
    <name evidence="14" type="ORF">SAMN05216557_101277</name>
</gene>
<evidence type="ECO:0000256" key="5">
    <source>
        <dbReference type="ARBA" id="ARBA00022519"/>
    </source>
</evidence>
<evidence type="ECO:0000313" key="13">
    <source>
        <dbReference type="EMBL" id="MWC45312.1"/>
    </source>
</evidence>
<dbReference type="EMBL" id="WSUT01000005">
    <property type="protein sequence ID" value="MWC45312.1"/>
    <property type="molecule type" value="Genomic_DNA"/>
</dbReference>